<dbReference type="Pfam" id="PF00083">
    <property type="entry name" value="Sugar_tr"/>
    <property type="match status" value="1"/>
</dbReference>
<evidence type="ECO:0000256" key="2">
    <source>
        <dbReference type="ARBA" id="ARBA00022692"/>
    </source>
</evidence>
<protein>
    <submittedName>
        <fullName evidence="6">Solute carrier family 2 member 11</fullName>
    </submittedName>
</protein>
<feature type="transmembrane region" description="Helical" evidence="5">
    <location>
        <begin position="121"/>
        <end position="145"/>
    </location>
</feature>
<evidence type="ECO:0000313" key="6">
    <source>
        <dbReference type="Ensembl" id="ENSSGRP00000061026.1"/>
    </source>
</evidence>
<organism evidence="6 7">
    <name type="scientific">Sinocyclocheilus grahami</name>
    <name type="common">Dianchi golden-line fish</name>
    <name type="synonym">Barbus grahami</name>
    <dbReference type="NCBI Taxonomy" id="75366"/>
    <lineage>
        <taxon>Eukaryota</taxon>
        <taxon>Metazoa</taxon>
        <taxon>Chordata</taxon>
        <taxon>Craniata</taxon>
        <taxon>Vertebrata</taxon>
        <taxon>Euteleostomi</taxon>
        <taxon>Actinopterygii</taxon>
        <taxon>Neopterygii</taxon>
        <taxon>Teleostei</taxon>
        <taxon>Ostariophysi</taxon>
        <taxon>Cypriniformes</taxon>
        <taxon>Cyprinidae</taxon>
        <taxon>Cyprininae</taxon>
        <taxon>Sinocyclocheilus</taxon>
    </lineage>
</organism>
<dbReference type="AlphaFoldDB" id="A0A672PBM2"/>
<dbReference type="InterPro" id="IPR045263">
    <property type="entry name" value="GLUT"/>
</dbReference>
<feature type="transmembrane region" description="Helical" evidence="5">
    <location>
        <begin position="82"/>
        <end position="109"/>
    </location>
</feature>
<evidence type="ECO:0000256" key="1">
    <source>
        <dbReference type="ARBA" id="ARBA00004141"/>
    </source>
</evidence>
<dbReference type="GO" id="GO:0055056">
    <property type="term" value="F:D-glucose transmembrane transporter activity"/>
    <property type="evidence" value="ECO:0007669"/>
    <property type="project" value="TreeGrafter"/>
</dbReference>
<evidence type="ECO:0000256" key="5">
    <source>
        <dbReference type="SAM" id="Phobius"/>
    </source>
</evidence>
<reference evidence="6" key="1">
    <citation type="submission" date="2025-08" db="UniProtKB">
        <authorList>
            <consortium name="Ensembl"/>
        </authorList>
    </citation>
    <scope>IDENTIFICATION</scope>
</reference>
<comment type="subcellular location">
    <subcellularLocation>
        <location evidence="1">Membrane</location>
        <topology evidence="1">Multi-pass membrane protein</topology>
    </subcellularLocation>
</comment>
<name>A0A672PBM2_SINGR</name>
<dbReference type="PANTHER" id="PTHR23503">
    <property type="entry name" value="SOLUTE CARRIER FAMILY 2"/>
    <property type="match status" value="1"/>
</dbReference>
<dbReference type="InterPro" id="IPR036259">
    <property type="entry name" value="MFS_trans_sf"/>
</dbReference>
<evidence type="ECO:0000256" key="4">
    <source>
        <dbReference type="ARBA" id="ARBA00023136"/>
    </source>
</evidence>
<keyword evidence="2 5" id="KW-0812">Transmembrane</keyword>
<dbReference type="Proteomes" id="UP000472262">
    <property type="component" value="Unassembled WGS sequence"/>
</dbReference>
<proteinExistence type="predicted"/>
<feature type="transmembrane region" description="Helical" evidence="5">
    <location>
        <begin position="54"/>
        <end position="76"/>
    </location>
</feature>
<dbReference type="InterPro" id="IPR005828">
    <property type="entry name" value="MFS_sugar_transport-like"/>
</dbReference>
<dbReference type="Gene3D" id="1.20.1250.20">
    <property type="entry name" value="MFS general substrate transporter like domains"/>
    <property type="match status" value="1"/>
</dbReference>
<accession>A0A672PBM2</accession>
<dbReference type="Ensembl" id="ENSSGRT00000065120.1">
    <property type="protein sequence ID" value="ENSSGRP00000061026.1"/>
    <property type="gene ID" value="ENSSGRG00000031682.1"/>
</dbReference>
<keyword evidence="7" id="KW-1185">Reference proteome</keyword>
<keyword evidence="4 5" id="KW-0472">Membrane</keyword>
<reference evidence="6" key="2">
    <citation type="submission" date="2025-09" db="UniProtKB">
        <authorList>
            <consortium name="Ensembl"/>
        </authorList>
    </citation>
    <scope>IDENTIFICATION</scope>
</reference>
<evidence type="ECO:0000313" key="7">
    <source>
        <dbReference type="Proteomes" id="UP000472262"/>
    </source>
</evidence>
<dbReference type="GO" id="GO:0005886">
    <property type="term" value="C:plasma membrane"/>
    <property type="evidence" value="ECO:0007669"/>
    <property type="project" value="TreeGrafter"/>
</dbReference>
<evidence type="ECO:0000256" key="3">
    <source>
        <dbReference type="ARBA" id="ARBA00022989"/>
    </source>
</evidence>
<keyword evidence="3 5" id="KW-1133">Transmembrane helix</keyword>
<sequence length="198" mass="22085">MQLCGNDSIYFYASYVFQEAGISAEQIQYVTIGTGMCEFTACILCLIERLGRRLMLMGGFVLMAGWAVVFTVALSLENMVTWMPYLSMTCIFTYILSFGMGPAGVTGILPTEIFNQTTHPAAYMAAGSLMWLNLLIIGMIFPFLLRVNHTLLKRLVLTRPHISTSLCGKICITPPKCSRKERRRNFYSRCSIVAAAMS</sequence>
<dbReference type="GO" id="GO:0046323">
    <property type="term" value="P:D-glucose import"/>
    <property type="evidence" value="ECO:0007669"/>
    <property type="project" value="TreeGrafter"/>
</dbReference>
<dbReference type="PANTHER" id="PTHR23503:SF22">
    <property type="entry name" value="SOLUTE CARRIER FAMILY 2, FACILITATED GLUCOSE TRANSPORTER MEMBER 11"/>
    <property type="match status" value="1"/>
</dbReference>
<dbReference type="SUPFAM" id="SSF103473">
    <property type="entry name" value="MFS general substrate transporter"/>
    <property type="match status" value="1"/>
</dbReference>
<dbReference type="GO" id="GO:0070837">
    <property type="term" value="P:dehydroascorbic acid transport"/>
    <property type="evidence" value="ECO:0007669"/>
    <property type="project" value="TreeGrafter"/>
</dbReference>